<dbReference type="Proteomes" id="UP000054893">
    <property type="component" value="Unassembled WGS sequence"/>
</dbReference>
<name>A0A158IIZ4_CABSO</name>
<gene>
    <name evidence="5" type="ORF">AWB64_06204</name>
</gene>
<dbReference type="InterPro" id="IPR008462">
    <property type="entry name" value="CsbD"/>
</dbReference>
<accession>A0A158IIZ4</accession>
<keyword evidence="3" id="KW-1133">Transmembrane helix</keyword>
<organism evidence="5 6">
    <name type="scientific">Caballeronia sordidicola</name>
    <name type="common">Burkholderia sordidicola</name>
    <dbReference type="NCBI Taxonomy" id="196367"/>
    <lineage>
        <taxon>Bacteria</taxon>
        <taxon>Pseudomonadati</taxon>
        <taxon>Pseudomonadota</taxon>
        <taxon>Betaproteobacteria</taxon>
        <taxon>Burkholderiales</taxon>
        <taxon>Burkholderiaceae</taxon>
        <taxon>Caballeronia</taxon>
    </lineage>
</organism>
<dbReference type="InterPro" id="IPR036629">
    <property type="entry name" value="YjbJ_sf"/>
</dbReference>
<dbReference type="AlphaFoldDB" id="A0A158IIZ4"/>
<reference evidence="5 6" key="1">
    <citation type="submission" date="2016-01" db="EMBL/GenBank/DDBJ databases">
        <authorList>
            <person name="Oliw E.H."/>
        </authorList>
    </citation>
    <scope>NUCLEOTIDE SEQUENCE [LARGE SCALE GENOMIC DNA]</scope>
    <source>
        <strain evidence="5">LMG 22029</strain>
    </source>
</reference>
<dbReference type="SUPFAM" id="SSF69047">
    <property type="entry name" value="Hypothetical protein YjbJ"/>
    <property type="match status" value="1"/>
</dbReference>
<evidence type="ECO:0000256" key="3">
    <source>
        <dbReference type="SAM" id="Phobius"/>
    </source>
</evidence>
<comment type="similarity">
    <text evidence="1">Belongs to the UPF0337 (CsbD) family.</text>
</comment>
<evidence type="ECO:0000256" key="1">
    <source>
        <dbReference type="ARBA" id="ARBA00009129"/>
    </source>
</evidence>
<dbReference type="Gene3D" id="1.10.1470.10">
    <property type="entry name" value="YjbJ"/>
    <property type="match status" value="1"/>
</dbReference>
<keyword evidence="3" id="KW-0472">Membrane</keyword>
<evidence type="ECO:0000313" key="5">
    <source>
        <dbReference type="EMBL" id="SAL56071.1"/>
    </source>
</evidence>
<dbReference type="Pfam" id="PF05532">
    <property type="entry name" value="CsbD"/>
    <property type="match status" value="1"/>
</dbReference>
<keyword evidence="3" id="KW-0812">Transmembrane</keyword>
<evidence type="ECO:0000256" key="2">
    <source>
        <dbReference type="SAM" id="MobiDB-lite"/>
    </source>
</evidence>
<protein>
    <submittedName>
        <fullName evidence="5">CsbD family protein</fullName>
    </submittedName>
</protein>
<feature type="region of interest" description="Disordered" evidence="2">
    <location>
        <begin position="81"/>
        <end position="101"/>
    </location>
</feature>
<dbReference type="OrthoDB" id="8637255at2"/>
<feature type="domain" description="CsbD-like" evidence="4">
    <location>
        <begin position="4"/>
        <end position="51"/>
    </location>
</feature>
<evidence type="ECO:0000313" key="6">
    <source>
        <dbReference type="Proteomes" id="UP000054893"/>
    </source>
</evidence>
<feature type="transmembrane region" description="Helical" evidence="3">
    <location>
        <begin position="63"/>
        <end position="81"/>
    </location>
</feature>
<proteinExistence type="inferred from homology"/>
<evidence type="ECO:0000259" key="4">
    <source>
        <dbReference type="Pfam" id="PF05532"/>
    </source>
</evidence>
<dbReference type="EMBL" id="FCOC02000050">
    <property type="protein sequence ID" value="SAL56071.1"/>
    <property type="molecule type" value="Genomic_DNA"/>
</dbReference>
<dbReference type="RefSeq" id="WP_060859137.1">
    <property type="nucleotide sequence ID" value="NZ_FCOC02000050.1"/>
</dbReference>
<sequence length="101" mass="10280">MDTNKAAGAVQEITGKVQAAAGDLLGDTGAQAAGKARELGGKAQQLYADTTAIVRDRTSESPFTALAVVGALGFLLGAMWASGSSDPTPAYRGKYQGDGRY</sequence>